<evidence type="ECO:0000313" key="3">
    <source>
        <dbReference type="Proteomes" id="UP000287651"/>
    </source>
</evidence>
<feature type="region of interest" description="Disordered" evidence="1">
    <location>
        <begin position="138"/>
        <end position="188"/>
    </location>
</feature>
<gene>
    <name evidence="2" type="ORF">B296_00008298</name>
</gene>
<feature type="region of interest" description="Disordered" evidence="1">
    <location>
        <begin position="1"/>
        <end position="26"/>
    </location>
</feature>
<evidence type="ECO:0000313" key="2">
    <source>
        <dbReference type="EMBL" id="RRT52445.1"/>
    </source>
</evidence>
<feature type="compositionally biased region" description="Basic and acidic residues" evidence="1">
    <location>
        <begin position="8"/>
        <end position="17"/>
    </location>
</feature>
<sequence length="213" mass="23346">MWNHSRKYHDGEERDNGSRWQQGPVSGGCVRLRARLRQWRRHTEMKKRRRRGCPASGGCDCCHYRWRTGNEGNVDGAIGEVAKEAGEGRGSSDNNKGCSRRGGLLAADGGTVDAIGQREAVTTIEVLVTAPFIGAAEAEAEGEEHASERSVSDCGGDEDPNGEHRGRPAAQPKMNRTGSTRLRNPRTYHSHATVAFLTARPPPLRARAFTHYS</sequence>
<proteinExistence type="predicted"/>
<dbReference type="AlphaFoldDB" id="A0A426YL09"/>
<name>A0A426YL09_ENSVE</name>
<reference evidence="2 3" key="1">
    <citation type="journal article" date="2014" name="Agronomy (Basel)">
        <title>A Draft Genome Sequence for Ensete ventricosum, the Drought-Tolerant Tree Against Hunger.</title>
        <authorList>
            <person name="Harrison J."/>
            <person name="Moore K.A."/>
            <person name="Paszkiewicz K."/>
            <person name="Jones T."/>
            <person name="Grant M."/>
            <person name="Ambacheew D."/>
            <person name="Muzemil S."/>
            <person name="Studholme D.J."/>
        </authorList>
    </citation>
    <scope>NUCLEOTIDE SEQUENCE [LARGE SCALE GENOMIC DNA]</scope>
</reference>
<dbReference type="Proteomes" id="UP000287651">
    <property type="component" value="Unassembled WGS sequence"/>
</dbReference>
<dbReference type="EMBL" id="AMZH03011668">
    <property type="protein sequence ID" value="RRT52445.1"/>
    <property type="molecule type" value="Genomic_DNA"/>
</dbReference>
<protein>
    <submittedName>
        <fullName evidence="2">Uncharacterized protein</fullName>
    </submittedName>
</protein>
<evidence type="ECO:0000256" key="1">
    <source>
        <dbReference type="SAM" id="MobiDB-lite"/>
    </source>
</evidence>
<comment type="caution">
    <text evidence="2">The sequence shown here is derived from an EMBL/GenBank/DDBJ whole genome shotgun (WGS) entry which is preliminary data.</text>
</comment>
<accession>A0A426YL09</accession>
<organism evidence="2 3">
    <name type="scientific">Ensete ventricosum</name>
    <name type="common">Abyssinian banana</name>
    <name type="synonym">Musa ensete</name>
    <dbReference type="NCBI Taxonomy" id="4639"/>
    <lineage>
        <taxon>Eukaryota</taxon>
        <taxon>Viridiplantae</taxon>
        <taxon>Streptophyta</taxon>
        <taxon>Embryophyta</taxon>
        <taxon>Tracheophyta</taxon>
        <taxon>Spermatophyta</taxon>
        <taxon>Magnoliopsida</taxon>
        <taxon>Liliopsida</taxon>
        <taxon>Zingiberales</taxon>
        <taxon>Musaceae</taxon>
        <taxon>Ensete</taxon>
    </lineage>
</organism>